<keyword evidence="3" id="KW-1185">Reference proteome</keyword>
<dbReference type="EMBL" id="JAAGNC010000189">
    <property type="protein sequence ID" value="NEC61244.1"/>
    <property type="molecule type" value="Genomic_DNA"/>
</dbReference>
<proteinExistence type="predicted"/>
<dbReference type="Proteomes" id="UP000470404">
    <property type="component" value="Unassembled WGS sequence"/>
</dbReference>
<evidence type="ECO:0000256" key="1">
    <source>
        <dbReference type="SAM" id="MobiDB-lite"/>
    </source>
</evidence>
<name>A0ABX0C3R4_9PSEU</name>
<protein>
    <submittedName>
        <fullName evidence="2">Uncharacterized protein</fullName>
    </submittedName>
</protein>
<reference evidence="2 3" key="1">
    <citation type="submission" date="2020-01" db="EMBL/GenBank/DDBJ databases">
        <title>Insect and environment-associated Actinomycetes.</title>
        <authorList>
            <person name="Currrie C."/>
            <person name="Chevrette M."/>
            <person name="Carlson C."/>
            <person name="Stubbendieck R."/>
            <person name="Wendt-Pienkowski E."/>
        </authorList>
    </citation>
    <scope>NUCLEOTIDE SEQUENCE [LARGE SCALE GENOMIC DNA]</scope>
    <source>
        <strain evidence="2 3">SID8386</strain>
    </source>
</reference>
<feature type="compositionally biased region" description="Polar residues" evidence="1">
    <location>
        <begin position="77"/>
        <end position="97"/>
    </location>
</feature>
<dbReference type="RefSeq" id="WP_157904987.1">
    <property type="nucleotide sequence ID" value="NZ_JAAGNC010000189.1"/>
</dbReference>
<gene>
    <name evidence="2" type="ORF">G3I59_38005</name>
</gene>
<organism evidence="2 3">
    <name type="scientific">Amycolatopsis rubida</name>
    <dbReference type="NCBI Taxonomy" id="112413"/>
    <lineage>
        <taxon>Bacteria</taxon>
        <taxon>Bacillati</taxon>
        <taxon>Actinomycetota</taxon>
        <taxon>Actinomycetes</taxon>
        <taxon>Pseudonocardiales</taxon>
        <taxon>Pseudonocardiaceae</taxon>
        <taxon>Amycolatopsis</taxon>
    </lineage>
</organism>
<evidence type="ECO:0000313" key="2">
    <source>
        <dbReference type="EMBL" id="NEC61244.1"/>
    </source>
</evidence>
<evidence type="ECO:0000313" key="3">
    <source>
        <dbReference type="Proteomes" id="UP000470404"/>
    </source>
</evidence>
<feature type="region of interest" description="Disordered" evidence="1">
    <location>
        <begin position="75"/>
        <end position="134"/>
    </location>
</feature>
<comment type="caution">
    <text evidence="2">The sequence shown here is derived from an EMBL/GenBank/DDBJ whole genome shotgun (WGS) entry which is preliminary data.</text>
</comment>
<sequence length="134" mass="13833">MADLDRSRAKAIEAADAERRALKAVLDEETGELRAVMGESVRAVREVGTGMPETAALLGVSVGEARRLAAAARRLNPQASSAGSVADSTVHETSAAESATARVPEAETVTAAEQQGPDAVLEGERHRQWGGGSA</sequence>
<accession>A0ABX0C3R4</accession>